<feature type="chain" id="PRO_5007379706" description="WAP domain-containing protein" evidence="1">
    <location>
        <begin position="22"/>
        <end position="173"/>
    </location>
</feature>
<accession>A0A085NPH5</accession>
<sequence>MTGTFSIFISVALCLVQATAGLPQQYIHDARSSSRLEVISVETKTLGRRRPITVGVLAWGESTSSKSLEHARTRGPERCPPLKTQEKEERDLRCHCPHGKQCCLTSSGPTCVDVPSRLEVTDKETNGDSARCIVTLAFMAKPGQPCESDNECTGGRKCCSSRLGKRCGTPSRQ</sequence>
<dbReference type="EMBL" id="KL367482">
    <property type="protein sequence ID" value="KFD71371.1"/>
    <property type="molecule type" value="Genomic_DNA"/>
</dbReference>
<evidence type="ECO:0000313" key="4">
    <source>
        <dbReference type="EMBL" id="KFD71371.1"/>
    </source>
</evidence>
<keyword evidence="1" id="KW-0732">Signal</keyword>
<proteinExistence type="predicted"/>
<organism evidence="4">
    <name type="scientific">Trichuris suis</name>
    <name type="common">pig whipworm</name>
    <dbReference type="NCBI Taxonomy" id="68888"/>
    <lineage>
        <taxon>Eukaryota</taxon>
        <taxon>Metazoa</taxon>
        <taxon>Ecdysozoa</taxon>
        <taxon>Nematoda</taxon>
        <taxon>Enoplea</taxon>
        <taxon>Dorylaimia</taxon>
        <taxon>Trichinellida</taxon>
        <taxon>Trichuridae</taxon>
        <taxon>Trichuris</taxon>
    </lineage>
</organism>
<reference evidence="4 5" key="1">
    <citation type="journal article" date="2014" name="Nat. Genet.">
        <title>Genome and transcriptome of the porcine whipworm Trichuris suis.</title>
        <authorList>
            <person name="Jex A.R."/>
            <person name="Nejsum P."/>
            <person name="Schwarz E.M."/>
            <person name="Hu L."/>
            <person name="Young N.D."/>
            <person name="Hall R.S."/>
            <person name="Korhonen P.K."/>
            <person name="Liao S."/>
            <person name="Thamsborg S."/>
            <person name="Xia J."/>
            <person name="Xu P."/>
            <person name="Wang S."/>
            <person name="Scheerlinck J.P."/>
            <person name="Hofmann A."/>
            <person name="Sternberg P.W."/>
            <person name="Wang J."/>
            <person name="Gasser R.B."/>
        </authorList>
    </citation>
    <scope>NUCLEOTIDE SEQUENCE [LARGE SCALE GENOMIC DNA]</scope>
    <source>
        <strain evidence="4">DCEP-RM93F</strain>
        <strain evidence="3">DCEP-RM93M</strain>
    </source>
</reference>
<protein>
    <recommendedName>
        <fullName evidence="2">WAP domain-containing protein</fullName>
    </recommendedName>
</protein>
<dbReference type="Proteomes" id="UP000030758">
    <property type="component" value="Unassembled WGS sequence"/>
</dbReference>
<evidence type="ECO:0000313" key="3">
    <source>
        <dbReference type="EMBL" id="KFD52013.1"/>
    </source>
</evidence>
<dbReference type="SUPFAM" id="SSF57256">
    <property type="entry name" value="Elafin-like"/>
    <property type="match status" value="1"/>
</dbReference>
<feature type="signal peptide" evidence="1">
    <location>
        <begin position="1"/>
        <end position="21"/>
    </location>
</feature>
<gene>
    <name evidence="3" type="ORF">M513_07145</name>
    <name evidence="4" type="ORF">M514_07145</name>
</gene>
<feature type="domain" description="WAP" evidence="2">
    <location>
        <begin position="131"/>
        <end position="171"/>
    </location>
</feature>
<dbReference type="AlphaFoldDB" id="A0A085NPH5"/>
<evidence type="ECO:0000259" key="2">
    <source>
        <dbReference type="SMART" id="SM00217"/>
    </source>
</evidence>
<keyword evidence="5" id="KW-1185">Reference proteome</keyword>
<dbReference type="EMBL" id="KL363233">
    <property type="protein sequence ID" value="KFD52013.1"/>
    <property type="molecule type" value="Genomic_DNA"/>
</dbReference>
<dbReference type="SMART" id="SM00217">
    <property type="entry name" value="WAP"/>
    <property type="match status" value="1"/>
</dbReference>
<evidence type="ECO:0000256" key="1">
    <source>
        <dbReference type="SAM" id="SignalP"/>
    </source>
</evidence>
<evidence type="ECO:0000313" key="5">
    <source>
        <dbReference type="Proteomes" id="UP000030764"/>
    </source>
</evidence>
<dbReference type="GO" id="GO:0005576">
    <property type="term" value="C:extracellular region"/>
    <property type="evidence" value="ECO:0007669"/>
    <property type="project" value="InterPro"/>
</dbReference>
<name>A0A085NPH5_9BILA</name>
<dbReference type="Gene3D" id="4.10.75.10">
    <property type="entry name" value="Elafin-like"/>
    <property type="match status" value="1"/>
</dbReference>
<dbReference type="InterPro" id="IPR008197">
    <property type="entry name" value="WAP_dom"/>
</dbReference>
<dbReference type="Pfam" id="PF00095">
    <property type="entry name" value="WAP"/>
    <property type="match status" value="1"/>
</dbReference>
<dbReference type="Proteomes" id="UP000030764">
    <property type="component" value="Unassembled WGS sequence"/>
</dbReference>
<dbReference type="GO" id="GO:0030414">
    <property type="term" value="F:peptidase inhibitor activity"/>
    <property type="evidence" value="ECO:0007669"/>
    <property type="project" value="InterPro"/>
</dbReference>
<dbReference type="InterPro" id="IPR036645">
    <property type="entry name" value="Elafin-like_sf"/>
</dbReference>